<dbReference type="EMBL" id="BARS01032529">
    <property type="protein sequence ID" value="GAG15765.1"/>
    <property type="molecule type" value="Genomic_DNA"/>
</dbReference>
<proteinExistence type="predicted"/>
<evidence type="ECO:0000313" key="1">
    <source>
        <dbReference type="EMBL" id="GAG15765.1"/>
    </source>
</evidence>
<feature type="non-terminal residue" evidence="1">
    <location>
        <position position="42"/>
    </location>
</feature>
<gene>
    <name evidence="1" type="ORF">S01H1_50484</name>
</gene>
<accession>X0VBR0</accession>
<reference evidence="1" key="1">
    <citation type="journal article" date="2014" name="Front. Microbiol.">
        <title>High frequency of phylogenetically diverse reductive dehalogenase-homologous genes in deep subseafloor sedimentary metagenomes.</title>
        <authorList>
            <person name="Kawai M."/>
            <person name="Futagami T."/>
            <person name="Toyoda A."/>
            <person name="Takaki Y."/>
            <person name="Nishi S."/>
            <person name="Hori S."/>
            <person name="Arai W."/>
            <person name="Tsubouchi T."/>
            <person name="Morono Y."/>
            <person name="Uchiyama I."/>
            <person name="Ito T."/>
            <person name="Fujiyama A."/>
            <person name="Inagaki F."/>
            <person name="Takami H."/>
        </authorList>
    </citation>
    <scope>NUCLEOTIDE SEQUENCE</scope>
    <source>
        <strain evidence="1">Expedition CK06-06</strain>
    </source>
</reference>
<comment type="caution">
    <text evidence="1">The sequence shown here is derived from an EMBL/GenBank/DDBJ whole genome shotgun (WGS) entry which is preliminary data.</text>
</comment>
<name>X0VBR0_9ZZZZ</name>
<organism evidence="1">
    <name type="scientific">marine sediment metagenome</name>
    <dbReference type="NCBI Taxonomy" id="412755"/>
    <lineage>
        <taxon>unclassified sequences</taxon>
        <taxon>metagenomes</taxon>
        <taxon>ecological metagenomes</taxon>
    </lineage>
</organism>
<sequence>MDKLYRRVELPFPDNKIQIFSDGNDDYKYVLPEFYAETCIDY</sequence>
<protein>
    <submittedName>
        <fullName evidence="1">Uncharacterized protein</fullName>
    </submittedName>
</protein>
<dbReference type="AlphaFoldDB" id="X0VBR0"/>